<dbReference type="SUPFAM" id="SSF52949">
    <property type="entry name" value="Macro domain-like"/>
    <property type="match status" value="2"/>
</dbReference>
<evidence type="ECO:0000313" key="4">
    <source>
        <dbReference type="Proteomes" id="UP001140560"/>
    </source>
</evidence>
<dbReference type="SMART" id="SM00355">
    <property type="entry name" value="ZnF_C2H2"/>
    <property type="match status" value="3"/>
</dbReference>
<dbReference type="Gene3D" id="3.40.220.10">
    <property type="entry name" value="Leucine Aminopeptidase, subunit E, domain 1"/>
    <property type="match status" value="2"/>
</dbReference>
<dbReference type="PANTHER" id="PTHR11106">
    <property type="entry name" value="GANGLIOSIDE INDUCED DIFFERENTIATION ASSOCIATED PROTEIN 2-RELATED"/>
    <property type="match status" value="1"/>
</dbReference>
<reference evidence="3" key="1">
    <citation type="submission" date="2022-10" db="EMBL/GenBank/DDBJ databases">
        <title>Tapping the CABI collections for fungal endophytes: first genome assemblies for Collariella, Neodidymelliopsis, Ascochyta clinopodiicola, Didymella pomorum, Didymosphaeria variabile, Neocosmospora piperis and Neocucurbitaria cava.</title>
        <authorList>
            <person name="Hill R."/>
        </authorList>
    </citation>
    <scope>NUCLEOTIDE SEQUENCE</scope>
    <source>
        <strain evidence="3">IMI 356814</strain>
    </source>
</reference>
<feature type="domain" description="Macro" evidence="2">
    <location>
        <begin position="1171"/>
        <end position="1351"/>
    </location>
</feature>
<feature type="compositionally biased region" description="Polar residues" evidence="1">
    <location>
        <begin position="514"/>
        <end position="527"/>
    </location>
</feature>
<dbReference type="OrthoDB" id="6133115at2759"/>
<protein>
    <recommendedName>
        <fullName evidence="2">Macro domain-containing protein</fullName>
    </recommendedName>
</protein>
<dbReference type="InterPro" id="IPR058348">
    <property type="entry name" value="DUF8035"/>
</dbReference>
<feature type="compositionally biased region" description="Low complexity" evidence="1">
    <location>
        <begin position="1988"/>
        <end position="1998"/>
    </location>
</feature>
<feature type="region of interest" description="Disordered" evidence="1">
    <location>
        <begin position="1712"/>
        <end position="1802"/>
    </location>
</feature>
<feature type="region of interest" description="Disordered" evidence="1">
    <location>
        <begin position="497"/>
        <end position="552"/>
    </location>
</feature>
<dbReference type="InterPro" id="IPR002589">
    <property type="entry name" value="Macro_dom"/>
</dbReference>
<comment type="caution">
    <text evidence="3">The sequence shown here is derived from an EMBL/GenBank/DDBJ whole genome shotgun (WGS) entry which is preliminary data.</text>
</comment>
<feature type="compositionally biased region" description="Acidic residues" evidence="1">
    <location>
        <begin position="110"/>
        <end position="131"/>
    </location>
</feature>
<name>A0A9W8Y3J7_9PLEO</name>
<feature type="region of interest" description="Disordered" evidence="1">
    <location>
        <begin position="583"/>
        <end position="615"/>
    </location>
</feature>
<dbReference type="EMBL" id="JAPEUY010000013">
    <property type="protein sequence ID" value="KAJ4367074.1"/>
    <property type="molecule type" value="Genomic_DNA"/>
</dbReference>
<feature type="region of interest" description="Disordered" evidence="1">
    <location>
        <begin position="1361"/>
        <end position="1384"/>
    </location>
</feature>
<organism evidence="3 4">
    <name type="scientific">Neocucurbitaria cava</name>
    <dbReference type="NCBI Taxonomy" id="798079"/>
    <lineage>
        <taxon>Eukaryota</taxon>
        <taxon>Fungi</taxon>
        <taxon>Dikarya</taxon>
        <taxon>Ascomycota</taxon>
        <taxon>Pezizomycotina</taxon>
        <taxon>Dothideomycetes</taxon>
        <taxon>Pleosporomycetidae</taxon>
        <taxon>Pleosporales</taxon>
        <taxon>Pleosporineae</taxon>
        <taxon>Cucurbitariaceae</taxon>
        <taxon>Neocucurbitaria</taxon>
    </lineage>
</organism>
<feature type="domain" description="Macro" evidence="2">
    <location>
        <begin position="754"/>
        <end position="939"/>
    </location>
</feature>
<dbReference type="InterPro" id="IPR043472">
    <property type="entry name" value="Macro_dom-like"/>
</dbReference>
<dbReference type="SMART" id="SM00506">
    <property type="entry name" value="A1pp"/>
    <property type="match status" value="2"/>
</dbReference>
<proteinExistence type="predicted"/>
<dbReference type="PANTHER" id="PTHR11106:SF27">
    <property type="entry name" value="MACRO DOMAIN-CONTAINING PROTEIN"/>
    <property type="match status" value="1"/>
</dbReference>
<dbReference type="Pfam" id="PF26118">
    <property type="entry name" value="DUF8035"/>
    <property type="match status" value="1"/>
</dbReference>
<dbReference type="InterPro" id="IPR056223">
    <property type="entry name" value="PH_24"/>
</dbReference>
<accession>A0A9W8Y3J7</accession>
<gene>
    <name evidence="3" type="ORF">N0V83_007604</name>
</gene>
<feature type="region of interest" description="Disordered" evidence="1">
    <location>
        <begin position="1978"/>
        <end position="2000"/>
    </location>
</feature>
<dbReference type="Pfam" id="PF26082">
    <property type="entry name" value="zf-C2H2_AcuF"/>
    <property type="match status" value="1"/>
</dbReference>
<feature type="compositionally biased region" description="Polar residues" evidence="1">
    <location>
        <begin position="1361"/>
        <end position="1375"/>
    </location>
</feature>
<keyword evidence="4" id="KW-1185">Reference proteome</keyword>
<evidence type="ECO:0000259" key="2">
    <source>
        <dbReference type="PROSITE" id="PS51154"/>
    </source>
</evidence>
<evidence type="ECO:0000256" key="1">
    <source>
        <dbReference type="SAM" id="MobiDB-lite"/>
    </source>
</evidence>
<evidence type="ECO:0000313" key="3">
    <source>
        <dbReference type="EMBL" id="KAJ4367074.1"/>
    </source>
</evidence>
<dbReference type="InterPro" id="IPR013087">
    <property type="entry name" value="Znf_C2H2_type"/>
</dbReference>
<dbReference type="Pfam" id="PF01661">
    <property type="entry name" value="Macro"/>
    <property type="match status" value="2"/>
</dbReference>
<feature type="region of interest" description="Disordered" evidence="1">
    <location>
        <begin position="102"/>
        <end position="134"/>
    </location>
</feature>
<dbReference type="PROSITE" id="PS51154">
    <property type="entry name" value="MACRO"/>
    <property type="match status" value="2"/>
</dbReference>
<sequence length="2165" mass="242591">MASLRLAAASNVRAFQILSNALSTSDNKWAHSIDREALEDEIGRYRVWCGNLGALLKGHASLDYRLRDSPLLSSNALKFLGELEENLNEAFAIVSGARLPYEEQPKPEKIDDDEDDTSFFSEDEDDEEDESSGPRFELSMRFSEVVDIIDNLYKLSVRIRTPTIRSRSLKAASYKPKDPETGVDILSTYAEYDLQHIKELLSHVREPHPASEETEDDFLVTRLSAALTLRRRQFKYWRRHREKLGASTMLEAATKPVQPMLSRPEELQQYDNIEVEAEVPINVTMVEASSQKTGKTLLSATEATQHHQSLDEIVDAKSVTSYAVTVKDIHGKGIDLPPPPRAANGEKDFECPYCYIICPARYGRGRAWRTHLLQDLQPYICTYPECESSEQLFRSRREWAEHEAGHRKVWRCPEHPAAVYKTSAGLEEHLRQRHMDDSFPESQVATIVKVGETSTVDVRQKCPICHVPADAEGLDNLQNHIANHLERIATFALPNAADDESDGASSAASGGWTGSQDVSEMSLPSDTTDGEEEKKEERNVLQDIRASGLAPNVDPTRAFLSAESLQQVPDASQNRFDLTARHYNEPGNLKEPPTEDEDSDTRQFNQEQVDETPAEVQEHLEQREEFRTYLMSLPGAELVRFYKRYGAWTGQATFKDEAAAMRAVVVFDANRFASVRIYQSSGKKNKVKFAASNLPKVEGKPVHMLENVDAHSASSASITYDREEETSRKRPVLTVSEIPTLRSLYRTRRLMQRDQSYAPNDYYNRTISFCYYDLTRLKVDAIVNSANSGMKITNSPETLNHAVHKAGGPGLTKEARSKGKVKAGQVELTHGHDLPSAWVIHASRPRFSGSKGMGHFNVLTECYRSALRMALNYEFKQIAFPCLGTGGCGFTPRVAARIALQEVREYLDAHANNFFERIVFCVNSALDEKAYMDFFPVFFPPTHGDLEVARSAGWSANRAALATQVLETRTQVQKVFEELSTDFGLVIPNFNTDILSELSAIDSAMASIRDFLLGTKELKRSLGDLNLICSVMQTVCGSVTETTELARDTAGVAPKHKVIWNDYNEHFKSTHGADLAHFLVDCQNFVQCLADIITRNGIELDEMSGMRQRLESFKAKQVGQDTEGIRDHLDEVLYAREFQREMVSHTREIVRHHQIPSVTRLYQLGELEAQPTLAKPSATFNHIIGLVREDITKLGVDMIINSTDVAFHGMGTLDRTVFKQGGIELQEHVKKLGECKEGDVKATPGYLLPAKHILHVVPPEQYRKNTKAVLRQIYRELLHTATVMRVTSIAIPSIGTGMLNYPRRDCASLAMEEVKRFLETADPSSLLERIIFVVYSSNDEFIYKSLLPVYFPPIEHSTQVRPAVQTKQSSSPEDSTPSRRRSLFGSVSEAFRSVRFGKQPESSREINTYEESALISFESHAKDCVTCKDIDKLYRDGDHLCEKGYALAQQLLWYMNMTSDHNVYPRPDKTGQSIKLEVPADMFPISLSLLTTVERSLWDDSRNEPFVSTNDLRSRVHDRDGPPLFITHGVEATKPISISSSSGQKIPRAGVATWSNLAKKWDPIFPGYCSIHVYPGRVEIRESENPTANQVPLLALQLTHSTTVVRDTANTGVTLNSAPRLKSVLTTRGDVLLHSQNATESTVLFDLLKRGIRDAPQGPAEPTHIKHEHELDISADVPGALGRVPLDESSESTGSYPEWNQRLQGIQKELAPATEQGGGRSSYLRSKLQSLGERVDRLSSSSSRRPAPEHPVQVNYNPFARTRSRGSQGDIENPLHRTTSTRSENHGTPPIQELPGDGNGSSLAEQVLAHLTIDLRSRPGSYIGQNAEDIASALQRDLLEVLAAITELAAQGKVHNTVDSSTWVISRPPPELPALLQQPEQPETRQPFATDDPQQSLSTLAKQILSYMEYVNHAPGNTSGQTIRELASALQLPTSEIWPAIRELEAKGHIRRSLNEETWIINTPEANTAVAEVRDAPIFKDTPPSPTSPSASSSFQPTAGSSSSYIDMDLDLSTINLDDYFTYPTPSGERWTRIDKRLVDAQVLIDAEEDFEDTGDSLIIHRVLRRGEIKWWAEKSKDRRNRQEATGEAARRDLRGSESSGRKEVGRERLTKRGSREIRGDKEGWRDGRGEKDRRQAKLDRVLAGDMKEEELRHFAEIEDDRRKG</sequence>
<feature type="region of interest" description="Disordered" evidence="1">
    <location>
        <begin position="2076"/>
        <end position="2142"/>
    </location>
</feature>
<dbReference type="InterPro" id="IPR058925">
    <property type="entry name" value="zf-C2H2_AcuF"/>
</dbReference>
<dbReference type="Pfam" id="PF24345">
    <property type="entry name" value="PH_24"/>
    <property type="match status" value="1"/>
</dbReference>
<dbReference type="Proteomes" id="UP001140560">
    <property type="component" value="Unassembled WGS sequence"/>
</dbReference>